<evidence type="ECO:0000256" key="8">
    <source>
        <dbReference type="ARBA" id="ARBA00023136"/>
    </source>
</evidence>
<keyword evidence="9" id="KW-0325">Glycoprotein</keyword>
<dbReference type="InterPro" id="IPR017853">
    <property type="entry name" value="GH"/>
</dbReference>
<keyword evidence="6 16" id="KW-0732">Signal</keyword>
<evidence type="ECO:0000256" key="4">
    <source>
        <dbReference type="ARBA" id="ARBA00022512"/>
    </source>
</evidence>
<dbReference type="InterPro" id="IPR000490">
    <property type="entry name" value="Glyco_hydro_17"/>
</dbReference>
<evidence type="ECO:0000256" key="14">
    <source>
        <dbReference type="ARBA" id="ARBA00042373"/>
    </source>
</evidence>
<keyword evidence="12" id="KW-0624">Polysaccharide degradation</keyword>
<keyword evidence="8" id="KW-0472">Membrane</keyword>
<evidence type="ECO:0000256" key="12">
    <source>
        <dbReference type="ARBA" id="ARBA00023326"/>
    </source>
</evidence>
<keyword evidence="4" id="KW-0134">Cell wall</keyword>
<dbReference type="Gene3D" id="3.20.20.80">
    <property type="entry name" value="Glycosidases"/>
    <property type="match status" value="1"/>
</dbReference>
<evidence type="ECO:0000256" key="1">
    <source>
        <dbReference type="ARBA" id="ARBA00004191"/>
    </source>
</evidence>
<keyword evidence="5" id="KW-0964">Secreted</keyword>
<dbReference type="GO" id="GO:0009986">
    <property type="term" value="C:cell surface"/>
    <property type="evidence" value="ECO:0007669"/>
    <property type="project" value="TreeGrafter"/>
</dbReference>
<keyword evidence="11" id="KW-0961">Cell wall biogenesis/degradation</keyword>
<dbReference type="GO" id="GO:0071555">
    <property type="term" value="P:cell wall organization"/>
    <property type="evidence" value="ECO:0007669"/>
    <property type="project" value="UniProtKB-KW"/>
</dbReference>
<gene>
    <name evidence="17" type="ORF">ENR23_14685</name>
</gene>
<feature type="signal peptide" evidence="16">
    <location>
        <begin position="1"/>
        <end position="39"/>
    </location>
</feature>
<comment type="caution">
    <text evidence="17">The sequence shown here is derived from an EMBL/GenBank/DDBJ whole genome shotgun (WGS) entry which is preliminary data.</text>
</comment>
<dbReference type="GO" id="GO:0005886">
    <property type="term" value="C:plasma membrane"/>
    <property type="evidence" value="ECO:0007669"/>
    <property type="project" value="UniProtKB-SubCell"/>
</dbReference>
<dbReference type="PANTHER" id="PTHR16631:SF17">
    <property type="entry name" value="GLUCAN ENDO-1,3-BETA-GLUCOSIDASE BTGC"/>
    <property type="match status" value="1"/>
</dbReference>
<dbReference type="InterPro" id="IPR050732">
    <property type="entry name" value="Beta-glucan_modifiers"/>
</dbReference>
<dbReference type="AlphaFoldDB" id="A0A832MM69"/>
<dbReference type="EMBL" id="DSQF01000030">
    <property type="protein sequence ID" value="HGZ44625.1"/>
    <property type="molecule type" value="Genomic_DNA"/>
</dbReference>
<keyword evidence="3" id="KW-1003">Cell membrane</keyword>
<evidence type="ECO:0000256" key="7">
    <source>
        <dbReference type="ARBA" id="ARBA00022801"/>
    </source>
</evidence>
<evidence type="ECO:0000256" key="6">
    <source>
        <dbReference type="ARBA" id="ARBA00022729"/>
    </source>
</evidence>
<feature type="chain" id="PRO_5032283217" description="Endo-1,3-beta-glucanase btgC" evidence="16">
    <location>
        <begin position="40"/>
        <end position="368"/>
    </location>
</feature>
<proteinExistence type="predicted"/>
<accession>A0A832MM69</accession>
<protein>
    <recommendedName>
        <fullName evidence="15">Endo-1,3-beta-glucanase btgC</fullName>
    </recommendedName>
    <alternativeName>
        <fullName evidence="14">Laminarinase btgC</fullName>
    </alternativeName>
</protein>
<name>A0A832MM69_UNCEI</name>
<evidence type="ECO:0000313" key="17">
    <source>
        <dbReference type="EMBL" id="HGZ44625.1"/>
    </source>
</evidence>
<comment type="subcellular location">
    <subcellularLocation>
        <location evidence="2">Cell membrane</location>
    </subcellularLocation>
    <subcellularLocation>
        <location evidence="1">Secreted</location>
        <location evidence="1">Cell wall</location>
    </subcellularLocation>
</comment>
<dbReference type="Pfam" id="PF00332">
    <property type="entry name" value="Glyco_hydro_17"/>
    <property type="match status" value="1"/>
</dbReference>
<organism evidence="17">
    <name type="scientific">Eiseniibacteriota bacterium</name>
    <dbReference type="NCBI Taxonomy" id="2212470"/>
    <lineage>
        <taxon>Bacteria</taxon>
        <taxon>Candidatus Eiseniibacteriota</taxon>
    </lineage>
</organism>
<evidence type="ECO:0000256" key="3">
    <source>
        <dbReference type="ARBA" id="ARBA00022475"/>
    </source>
</evidence>
<reference evidence="17" key="1">
    <citation type="journal article" date="2020" name="mSystems">
        <title>Genome- and Community-Level Interaction Insights into Carbon Utilization and Element Cycling Functions of Hydrothermarchaeota in Hydrothermal Sediment.</title>
        <authorList>
            <person name="Zhou Z."/>
            <person name="Liu Y."/>
            <person name="Xu W."/>
            <person name="Pan J."/>
            <person name="Luo Z.H."/>
            <person name="Li M."/>
        </authorList>
    </citation>
    <scope>NUCLEOTIDE SEQUENCE [LARGE SCALE GENOMIC DNA]</scope>
    <source>
        <strain evidence="17">SpSt-381</strain>
    </source>
</reference>
<evidence type="ECO:0000256" key="11">
    <source>
        <dbReference type="ARBA" id="ARBA00023316"/>
    </source>
</evidence>
<sequence>MRGRGNRQVKRAGRTRSAAAGARAALVLLLAALSPVAAAATDAAPARARDARRESPFVVRAFRPFLDGRWIGDAVCYGPYRDGQRPGGPGPSREELREDLRLMARHWSLLRTYGATGPTATLLDLIREERLPIRVVLGAWIAPEERRGPDGRSREPLPEARAANRRELDAAVRLAAEHPDIVLAVSVGNETQVSWSAHRVPPALLIGYLRETRARTRVPVATADDFAFWTSAASRAIAREVDLILVHAHPLWNGRTLDEGLAWTRAQFEAVRASHPHRAVTLGETGWATARLESGEQGRLMRGRAGEAEQAAFCAGLRAWARAESVTVFLFEAFDEKWKGGADPGDVEKHWGLFRADRTPKAALTHGD</sequence>
<evidence type="ECO:0000256" key="10">
    <source>
        <dbReference type="ARBA" id="ARBA00023277"/>
    </source>
</evidence>
<comment type="function">
    <text evidence="13">Glucanases play a role in cell expansion during growth, in cell-cell fusion during mating, and in spore release during sporulation. This enzyme may be involved in beta-glucan degradation. Active on laminarin and lichenan.</text>
</comment>
<evidence type="ECO:0000256" key="2">
    <source>
        <dbReference type="ARBA" id="ARBA00004236"/>
    </source>
</evidence>
<dbReference type="SUPFAM" id="SSF51445">
    <property type="entry name" value="(Trans)glycosidases"/>
    <property type="match status" value="1"/>
</dbReference>
<dbReference type="GO" id="GO:0042973">
    <property type="term" value="F:glucan endo-1,3-beta-D-glucosidase activity"/>
    <property type="evidence" value="ECO:0007669"/>
    <property type="project" value="TreeGrafter"/>
</dbReference>
<dbReference type="GO" id="GO:0005576">
    <property type="term" value="C:extracellular region"/>
    <property type="evidence" value="ECO:0007669"/>
    <property type="project" value="TreeGrafter"/>
</dbReference>
<evidence type="ECO:0000256" key="16">
    <source>
        <dbReference type="SAM" id="SignalP"/>
    </source>
</evidence>
<keyword evidence="10" id="KW-0119">Carbohydrate metabolism</keyword>
<keyword evidence="7" id="KW-0378">Hydrolase</keyword>
<evidence type="ECO:0000256" key="9">
    <source>
        <dbReference type="ARBA" id="ARBA00023180"/>
    </source>
</evidence>
<dbReference type="GO" id="GO:0000272">
    <property type="term" value="P:polysaccharide catabolic process"/>
    <property type="evidence" value="ECO:0007669"/>
    <property type="project" value="UniProtKB-KW"/>
</dbReference>
<evidence type="ECO:0000256" key="15">
    <source>
        <dbReference type="ARBA" id="ARBA00043078"/>
    </source>
</evidence>
<evidence type="ECO:0000256" key="5">
    <source>
        <dbReference type="ARBA" id="ARBA00022525"/>
    </source>
</evidence>
<dbReference type="PANTHER" id="PTHR16631">
    <property type="entry name" value="GLUCAN 1,3-BETA-GLUCOSIDASE"/>
    <property type="match status" value="1"/>
</dbReference>
<evidence type="ECO:0000256" key="13">
    <source>
        <dbReference type="ARBA" id="ARBA00037649"/>
    </source>
</evidence>